<comment type="pathway">
    <text evidence="1 10">Isoprenoid biosynthesis; dimethylallyl diphosphate biosynthesis; dimethylallyl diphosphate from isopentenyl diphosphate: step 1/1.</text>
</comment>
<keyword evidence="5 10" id="KW-0479">Metal-binding</keyword>
<name>A0ABR8NJN0_9ACTN</name>
<dbReference type="InterPro" id="IPR011876">
    <property type="entry name" value="IsopentenylPP_isomerase_typ1"/>
</dbReference>
<evidence type="ECO:0000256" key="8">
    <source>
        <dbReference type="ARBA" id="ARBA00023229"/>
    </source>
</evidence>
<dbReference type="NCBIfam" id="NF002995">
    <property type="entry name" value="PRK03759.1"/>
    <property type="match status" value="1"/>
</dbReference>
<evidence type="ECO:0000313" key="13">
    <source>
        <dbReference type="Proteomes" id="UP000618818"/>
    </source>
</evidence>
<comment type="function">
    <text evidence="10">Catalyzes the 1,3-allylic rearrangement of the homoallylic substrate isopentenyl (IPP) to its highly electrophilic allylic isomer, dimethylallyl diphosphate (DMAPP).</text>
</comment>
<evidence type="ECO:0000259" key="11">
    <source>
        <dbReference type="PROSITE" id="PS51462"/>
    </source>
</evidence>
<dbReference type="PIRSF" id="PIRSF018427">
    <property type="entry name" value="Isopntndiph_ism"/>
    <property type="match status" value="1"/>
</dbReference>
<feature type="active site" evidence="10">
    <location>
        <position position="127"/>
    </location>
</feature>
<accession>A0ABR8NJN0</accession>
<dbReference type="EMBL" id="JACXYZ010000004">
    <property type="protein sequence ID" value="MBD3927134.1"/>
    <property type="molecule type" value="Genomic_DNA"/>
</dbReference>
<dbReference type="PROSITE" id="PS51462">
    <property type="entry name" value="NUDIX"/>
    <property type="match status" value="1"/>
</dbReference>
<keyword evidence="8 10" id="KW-0414">Isoprene biosynthesis</keyword>
<feature type="domain" description="Nudix hydrolase" evidence="11">
    <location>
        <begin position="42"/>
        <end position="179"/>
    </location>
</feature>
<reference evidence="12 13" key="1">
    <citation type="submission" date="2020-09" db="EMBL/GenBank/DDBJ databases">
        <title>novel species in genus Nocardioides.</title>
        <authorList>
            <person name="Zhang G."/>
        </authorList>
    </citation>
    <scope>NUCLEOTIDE SEQUENCE [LARGE SCALE GENOMIC DNA]</scope>
    <source>
        <strain evidence="12 13">KCTC 39551</strain>
    </source>
</reference>
<sequence length="210" mass="22641">MTTTDSSSTTDTVTPELVVLLDEDGQAVGTADKAGVHHSDTPLHLAFSCYLFDDAGNVLVTQRALHKRTFPGVWTNSCCGHPAPGEPLEEAVRRRVEQELGTTVTDLRLVLPRFRYRAEQDGVVENEMCPVFVGLVSEAAAGTVSADPDEVGDARWEPWLPFRAAVLDGSRAVSVWCREQVAQLPADPVSAAAADIQELPPAVRVVQGRP</sequence>
<feature type="binding site" evidence="10">
    <location>
        <position position="37"/>
    </location>
    <ligand>
        <name>Mn(2+)</name>
        <dbReference type="ChEBI" id="CHEBI:29035"/>
    </ligand>
</feature>
<dbReference type="EC" id="5.3.3.2" evidence="3 10"/>
<dbReference type="GO" id="GO:0004452">
    <property type="term" value="F:isopentenyl-diphosphate delta-isomerase activity"/>
    <property type="evidence" value="ECO:0007669"/>
    <property type="project" value="UniProtKB-EC"/>
</dbReference>
<evidence type="ECO:0000256" key="10">
    <source>
        <dbReference type="HAMAP-Rule" id="MF_00202"/>
    </source>
</evidence>
<proteinExistence type="inferred from homology"/>
<keyword evidence="13" id="KW-1185">Reference proteome</keyword>
<dbReference type="PANTHER" id="PTHR10885">
    <property type="entry name" value="ISOPENTENYL-DIPHOSPHATE DELTA-ISOMERASE"/>
    <property type="match status" value="1"/>
</dbReference>
<comment type="cofactor">
    <cofactor evidence="10">
        <name>Mg(2+)</name>
        <dbReference type="ChEBI" id="CHEBI:18420"/>
    </cofactor>
    <text evidence="10">Binds 1 Mg(2+) ion per subunit. The magnesium ion binds only when substrate is bound.</text>
</comment>
<organism evidence="12 13">
    <name type="scientific">Nocardioides cavernae</name>
    <dbReference type="NCBI Taxonomy" id="1921566"/>
    <lineage>
        <taxon>Bacteria</taxon>
        <taxon>Bacillati</taxon>
        <taxon>Actinomycetota</taxon>
        <taxon>Actinomycetes</taxon>
        <taxon>Propionibacteriales</taxon>
        <taxon>Nocardioidaceae</taxon>
        <taxon>Nocardioides</taxon>
    </lineage>
</organism>
<evidence type="ECO:0000256" key="3">
    <source>
        <dbReference type="ARBA" id="ARBA00012057"/>
    </source>
</evidence>
<dbReference type="InterPro" id="IPR000086">
    <property type="entry name" value="NUDIX_hydrolase_dom"/>
</dbReference>
<feature type="binding site" evidence="10">
    <location>
        <position position="127"/>
    </location>
    <ligand>
        <name>Mn(2+)</name>
        <dbReference type="ChEBI" id="CHEBI:29035"/>
    </ligand>
</feature>
<gene>
    <name evidence="10 12" type="primary">idi</name>
    <name evidence="12" type="ORF">IEZ26_21110</name>
</gene>
<dbReference type="InterPro" id="IPR015797">
    <property type="entry name" value="NUDIX_hydrolase-like_dom_sf"/>
</dbReference>
<dbReference type="Pfam" id="PF00293">
    <property type="entry name" value="NUDIX"/>
    <property type="match status" value="1"/>
</dbReference>
<feature type="active site" evidence="10">
    <location>
        <position position="79"/>
    </location>
</feature>
<evidence type="ECO:0000313" key="12">
    <source>
        <dbReference type="EMBL" id="MBD3927134.1"/>
    </source>
</evidence>
<dbReference type="Gene3D" id="3.90.79.10">
    <property type="entry name" value="Nucleoside Triphosphate Pyrophosphohydrolase"/>
    <property type="match status" value="1"/>
</dbReference>
<evidence type="ECO:0000256" key="1">
    <source>
        <dbReference type="ARBA" id="ARBA00004826"/>
    </source>
</evidence>
<feature type="binding site" evidence="10">
    <location>
        <position position="125"/>
    </location>
    <ligand>
        <name>Mn(2+)</name>
        <dbReference type="ChEBI" id="CHEBI:29035"/>
    </ligand>
</feature>
<keyword evidence="6 10" id="KW-0460">Magnesium</keyword>
<dbReference type="RefSeq" id="WP_191196968.1">
    <property type="nucleotide sequence ID" value="NZ_JACXYZ010000004.1"/>
</dbReference>
<dbReference type="InterPro" id="IPR056375">
    <property type="entry name" value="Idi_bact"/>
</dbReference>
<protein>
    <recommendedName>
        <fullName evidence="3 10">Isopentenyl-diphosphate Delta-isomerase</fullName>
        <shortName evidence="10">IPP isomerase</shortName>
        <ecNumber evidence="3 10">5.3.3.2</ecNumber>
    </recommendedName>
    <alternativeName>
        <fullName evidence="10">IPP:DMAPP isomerase</fullName>
    </alternativeName>
    <alternativeName>
        <fullName evidence="10">Isopentenyl pyrophosphate isomerase</fullName>
    </alternativeName>
</protein>
<evidence type="ECO:0000256" key="4">
    <source>
        <dbReference type="ARBA" id="ARBA00022490"/>
    </source>
</evidence>
<dbReference type="NCBIfam" id="TIGR02150">
    <property type="entry name" value="IPP_isom_1"/>
    <property type="match status" value="1"/>
</dbReference>
<keyword evidence="9 10" id="KW-0413">Isomerase</keyword>
<keyword evidence="4 10" id="KW-0963">Cytoplasm</keyword>
<feature type="binding site" evidence="10">
    <location>
        <position position="81"/>
    </location>
    <ligand>
        <name>Mn(2+)</name>
        <dbReference type="ChEBI" id="CHEBI:29035"/>
    </ligand>
</feature>
<evidence type="ECO:0000256" key="9">
    <source>
        <dbReference type="ARBA" id="ARBA00023235"/>
    </source>
</evidence>
<comment type="caution">
    <text evidence="12">The sequence shown here is derived from an EMBL/GenBank/DDBJ whole genome shotgun (WGS) entry which is preliminary data.</text>
</comment>
<keyword evidence="7 10" id="KW-0464">Manganese</keyword>
<dbReference type="HAMAP" id="MF_00202">
    <property type="entry name" value="Idi"/>
    <property type="match status" value="1"/>
</dbReference>
<comment type="subcellular location">
    <subcellularLocation>
        <location evidence="10">Cytoplasm</location>
    </subcellularLocation>
</comment>
<feature type="binding site" evidence="10">
    <location>
        <position position="99"/>
    </location>
    <ligand>
        <name>Mg(2+)</name>
        <dbReference type="ChEBI" id="CHEBI:18420"/>
    </ligand>
</feature>
<evidence type="ECO:0000256" key="5">
    <source>
        <dbReference type="ARBA" id="ARBA00022723"/>
    </source>
</evidence>
<comment type="catalytic activity">
    <reaction evidence="10">
        <text>isopentenyl diphosphate = dimethylallyl diphosphate</text>
        <dbReference type="Rhea" id="RHEA:23284"/>
        <dbReference type="ChEBI" id="CHEBI:57623"/>
        <dbReference type="ChEBI" id="CHEBI:128769"/>
        <dbReference type="EC" id="5.3.3.2"/>
    </reaction>
</comment>
<feature type="binding site" evidence="10">
    <location>
        <position position="44"/>
    </location>
    <ligand>
        <name>Mn(2+)</name>
        <dbReference type="ChEBI" id="CHEBI:29035"/>
    </ligand>
</feature>
<dbReference type="Proteomes" id="UP000618818">
    <property type="component" value="Unassembled WGS sequence"/>
</dbReference>
<dbReference type="CDD" id="cd02885">
    <property type="entry name" value="NUDIX_IPP_Isomerase"/>
    <property type="match status" value="1"/>
</dbReference>
<evidence type="ECO:0000256" key="7">
    <source>
        <dbReference type="ARBA" id="ARBA00023211"/>
    </source>
</evidence>
<comment type="similarity">
    <text evidence="2 10">Belongs to the IPP isomerase type 1 family.</text>
</comment>
<evidence type="ECO:0000256" key="2">
    <source>
        <dbReference type="ARBA" id="ARBA00007579"/>
    </source>
</evidence>
<dbReference type="SUPFAM" id="SSF55811">
    <property type="entry name" value="Nudix"/>
    <property type="match status" value="1"/>
</dbReference>
<evidence type="ECO:0000256" key="6">
    <source>
        <dbReference type="ARBA" id="ARBA00022842"/>
    </source>
</evidence>
<dbReference type="PANTHER" id="PTHR10885:SF0">
    <property type="entry name" value="ISOPENTENYL-DIPHOSPHATE DELTA-ISOMERASE"/>
    <property type="match status" value="1"/>
</dbReference>
<comment type="cofactor">
    <cofactor evidence="10">
        <name>Mn(2+)</name>
        <dbReference type="ChEBI" id="CHEBI:29035"/>
    </cofactor>
    <text evidence="10">Binds 1 Mn(2+) ion per subunit.</text>
</comment>